<organism evidence="8 9">
    <name type="scientific">[Clostridium] citroniae WAL-19142</name>
    <dbReference type="NCBI Taxonomy" id="742734"/>
    <lineage>
        <taxon>Bacteria</taxon>
        <taxon>Bacillati</taxon>
        <taxon>Bacillota</taxon>
        <taxon>Clostridia</taxon>
        <taxon>Lachnospirales</taxon>
        <taxon>Lachnospiraceae</taxon>
        <taxon>Enterocloster</taxon>
    </lineage>
</organism>
<dbReference type="InterPro" id="IPR003841">
    <property type="entry name" value="Na/Pi_transpt"/>
</dbReference>
<feature type="transmembrane region" description="Helical" evidence="6">
    <location>
        <begin position="6"/>
        <end position="23"/>
    </location>
</feature>
<dbReference type="Proteomes" id="UP000037392">
    <property type="component" value="Unassembled WGS sequence"/>
</dbReference>
<evidence type="ECO:0000256" key="4">
    <source>
        <dbReference type="ARBA" id="ARBA00022989"/>
    </source>
</evidence>
<feature type="transmembrane region" description="Helical" evidence="6">
    <location>
        <begin position="207"/>
        <end position="229"/>
    </location>
</feature>
<dbReference type="NCBIfam" id="TIGR00704">
    <property type="entry name" value="NaPi_cotrn_rel"/>
    <property type="match status" value="1"/>
</dbReference>
<dbReference type="AlphaFoldDB" id="A0A0J9C6Y0"/>
<dbReference type="Pfam" id="PF02690">
    <property type="entry name" value="Na_Pi_cotrans"/>
    <property type="match status" value="2"/>
</dbReference>
<dbReference type="InterPro" id="IPR038078">
    <property type="entry name" value="PhoU-like_sf"/>
</dbReference>
<dbReference type="GO" id="GO:0005886">
    <property type="term" value="C:plasma membrane"/>
    <property type="evidence" value="ECO:0007669"/>
    <property type="project" value="UniProtKB-SubCell"/>
</dbReference>
<evidence type="ECO:0000256" key="3">
    <source>
        <dbReference type="ARBA" id="ARBA00022692"/>
    </source>
</evidence>
<feature type="transmembrane region" description="Helical" evidence="6">
    <location>
        <begin position="44"/>
        <end position="62"/>
    </location>
</feature>
<keyword evidence="5 6" id="KW-0472">Membrane</keyword>
<evidence type="ECO:0000256" key="2">
    <source>
        <dbReference type="ARBA" id="ARBA00022475"/>
    </source>
</evidence>
<dbReference type="PANTHER" id="PTHR10010">
    <property type="entry name" value="SOLUTE CARRIER FAMILY 34 SODIUM PHOSPHATE , MEMBER 2-RELATED"/>
    <property type="match status" value="1"/>
</dbReference>
<comment type="subcellular location">
    <subcellularLocation>
        <location evidence="1">Cell membrane</location>
        <topology evidence="1">Multi-pass membrane protein</topology>
    </subcellularLocation>
</comment>
<evidence type="ECO:0000256" key="1">
    <source>
        <dbReference type="ARBA" id="ARBA00004651"/>
    </source>
</evidence>
<dbReference type="PATRIC" id="fig|742734.4.peg.2360"/>
<dbReference type="GeneID" id="93161867"/>
<feature type="domain" description="PhoU" evidence="7">
    <location>
        <begin position="347"/>
        <end position="434"/>
    </location>
</feature>
<keyword evidence="2" id="KW-1003">Cell membrane</keyword>
<gene>
    <name evidence="8" type="ORF">HMPREF9470_02191</name>
</gene>
<dbReference type="NCBIfam" id="NF037997">
    <property type="entry name" value="Na_Pi_symport"/>
    <property type="match status" value="1"/>
</dbReference>
<evidence type="ECO:0000313" key="8">
    <source>
        <dbReference type="EMBL" id="KMW20176.1"/>
    </source>
</evidence>
<feature type="transmembrane region" description="Helical" evidence="6">
    <location>
        <begin position="169"/>
        <end position="187"/>
    </location>
</feature>
<dbReference type="PANTHER" id="PTHR10010:SF46">
    <property type="entry name" value="SODIUM-DEPENDENT PHOSPHATE TRANSPORT PROTEIN 2B"/>
    <property type="match status" value="1"/>
</dbReference>
<proteinExistence type="predicted"/>
<feature type="transmembrane region" description="Helical" evidence="6">
    <location>
        <begin position="241"/>
        <end position="263"/>
    </location>
</feature>
<feature type="domain" description="PhoU" evidence="7">
    <location>
        <begin position="481"/>
        <end position="536"/>
    </location>
</feature>
<dbReference type="Pfam" id="PF01895">
    <property type="entry name" value="PhoU"/>
    <property type="match status" value="2"/>
</dbReference>
<feature type="transmembrane region" description="Helical" evidence="6">
    <location>
        <begin position="275"/>
        <end position="295"/>
    </location>
</feature>
<evidence type="ECO:0000313" key="9">
    <source>
        <dbReference type="Proteomes" id="UP000037392"/>
    </source>
</evidence>
<evidence type="ECO:0000259" key="7">
    <source>
        <dbReference type="Pfam" id="PF01895"/>
    </source>
</evidence>
<feature type="transmembrane region" description="Helical" evidence="6">
    <location>
        <begin position="101"/>
        <end position="123"/>
    </location>
</feature>
<dbReference type="SUPFAM" id="SSF109755">
    <property type="entry name" value="PhoU-like"/>
    <property type="match status" value="1"/>
</dbReference>
<protein>
    <recommendedName>
        <fullName evidence="7">PhoU domain-containing protein</fullName>
    </recommendedName>
</protein>
<dbReference type="GO" id="GO:0005436">
    <property type="term" value="F:sodium:phosphate symporter activity"/>
    <property type="evidence" value="ECO:0007669"/>
    <property type="project" value="InterPro"/>
</dbReference>
<evidence type="ECO:0000256" key="6">
    <source>
        <dbReference type="SAM" id="Phobius"/>
    </source>
</evidence>
<feature type="transmembrane region" description="Helical" evidence="6">
    <location>
        <begin position="129"/>
        <end position="148"/>
    </location>
</feature>
<dbReference type="RefSeq" id="WP_007860666.1">
    <property type="nucleotide sequence ID" value="NZ_KQ235877.1"/>
</dbReference>
<reference evidence="8 9" key="1">
    <citation type="submission" date="2011-04" db="EMBL/GenBank/DDBJ databases">
        <title>The Genome Sequence of Clostridium citroniae WAL-19142.</title>
        <authorList>
            <consortium name="The Broad Institute Genome Sequencing Platform"/>
            <person name="Earl A."/>
            <person name="Ward D."/>
            <person name="Feldgarden M."/>
            <person name="Gevers D."/>
            <person name="Warren Y.A."/>
            <person name="Tyrrell K.L."/>
            <person name="Citron D.M."/>
            <person name="Goldstein E.J."/>
            <person name="Daigneault M."/>
            <person name="Allen-Vercoe E."/>
            <person name="Young S.K."/>
            <person name="Zeng Q."/>
            <person name="Gargeya S."/>
            <person name="Fitzgerald M."/>
            <person name="Haas B."/>
            <person name="Abouelleil A."/>
            <person name="Alvarado L."/>
            <person name="Arachchi H.M."/>
            <person name="Berlin A."/>
            <person name="Brown A."/>
            <person name="Chapman S.B."/>
            <person name="Chen Z."/>
            <person name="Dunbar C."/>
            <person name="Freedman E."/>
            <person name="Gearin G."/>
            <person name="Gellesch M."/>
            <person name="Goldberg J."/>
            <person name="Griggs A."/>
            <person name="Gujja S."/>
            <person name="Heilman E.R."/>
            <person name="Heiman D."/>
            <person name="Howarth C."/>
            <person name="Larson L."/>
            <person name="Lui A."/>
            <person name="MacDonald P.J."/>
            <person name="Mehta T."/>
            <person name="Montmayeur A."/>
            <person name="Murphy C."/>
            <person name="Neiman D."/>
            <person name="Pearson M."/>
            <person name="Priest M."/>
            <person name="Roberts A."/>
            <person name="Saif S."/>
            <person name="Shea T."/>
            <person name="Shenoy N."/>
            <person name="Sisk P."/>
            <person name="Stolte C."/>
            <person name="Sykes S."/>
            <person name="White J."/>
            <person name="Yandava C."/>
            <person name="Wortman J."/>
            <person name="Nusbaum C."/>
            <person name="Birren B."/>
        </authorList>
    </citation>
    <scope>NUCLEOTIDE SEQUENCE [LARGE SCALE GENOMIC DNA]</scope>
    <source>
        <strain evidence="8 9">WAL-19142</strain>
    </source>
</reference>
<dbReference type="GO" id="GO:0044341">
    <property type="term" value="P:sodium-dependent phosphate transport"/>
    <property type="evidence" value="ECO:0007669"/>
    <property type="project" value="InterPro"/>
</dbReference>
<dbReference type="InterPro" id="IPR004633">
    <property type="entry name" value="NaPi_cotrn-rel/YqeW-like"/>
</dbReference>
<comment type="caution">
    <text evidence="8">The sequence shown here is derived from an EMBL/GenBank/DDBJ whole genome shotgun (WGS) entry which is preliminary data.</text>
</comment>
<keyword evidence="3 6" id="KW-0812">Transmembrane</keyword>
<dbReference type="InterPro" id="IPR026022">
    <property type="entry name" value="PhoU_dom"/>
</dbReference>
<evidence type="ECO:0000256" key="5">
    <source>
        <dbReference type="ARBA" id="ARBA00023136"/>
    </source>
</evidence>
<dbReference type="OrthoDB" id="9763003at2"/>
<keyword evidence="4 6" id="KW-1133">Transmembrane helix</keyword>
<sequence>MGVELVLSLLGGLALFMYGMQMMSTNLEAVAGNRMKQILERLTANRFLGVLVGAGITALIQSSSATTVMTVGFVNSGLMTLKQAVWIIMGANVGTTITGQLIALDIGALAPLIAFVGVMLLIFVKNKKVQHVGGIVAGIGVLFIGMGMMSDAMVPLRDSQTFIHMVTKFSNPLLGILVGAVFTAIIQSSSASVGILQALAMGGVINLHSAVFVLFGQNIGTCITALLASVGTSRNAKRTTLIHLMFNVIGTALFVTLCILTPFTDFVAGLTPDNPVAQIANVHTIFNISTTLILLPFGSMLEKIAIALLPDKQVPVKDADRWFEDLMASKHHLGVSTIAISQIHDEITQMLDTAAVNVSESFMAVANGPGNDGIHPIEEREEEIDLSNVRISKKISKILVLDQTPKDVDTLNRMYTILGNIERIGDHAMNLAEYAETIEQKGLSFSGYAQKEFKTMEETCREGMGILRRAADGDPEFRLSMAEEIEQRIDDITLKFRQNQIDRMREGNCNVESSILYSEMLTDYERIGDHMLNIAQAYAAIERPGDGGQTAAAAIAS</sequence>
<name>A0A0J9C6Y0_9FIRM</name>
<dbReference type="EMBL" id="ADLK01000019">
    <property type="protein sequence ID" value="KMW20176.1"/>
    <property type="molecule type" value="Genomic_DNA"/>
</dbReference>
<dbReference type="Gene3D" id="1.20.58.220">
    <property type="entry name" value="Phosphate transport system protein phou homolog 2, domain 2"/>
    <property type="match status" value="1"/>
</dbReference>
<accession>A0A0J9C6Y0</accession>